<comment type="caution">
    <text evidence="1">The sequence shown here is derived from an EMBL/GenBank/DDBJ whole genome shotgun (WGS) entry which is preliminary data.</text>
</comment>
<sequence>MSRHDLLAAVEDQIRALPFSLLSPAIAPKIWLSLDSPTALQTEELLRVGRQALIVSYFDFMESRTLPLGAYDTIYQIVFAQRTYQLILQHTKLPMGTVHSAPICAQAFYLWVAALRHSLEPLHFVAWFRMIFGSLIASVERLIKAQDFDLEDGTAADQRPTKKPRTGSEGKYTKAFELFYSLRALQSEDEASIEPLNKSPRRPRGPRITSTIQALNHAPGVSARPLPLLWASPLHRRLQILRPSSTLCHPKCPKCPGLGLQPLNALVTLLTTKVHLSSAFVAHPIRITALHTSAPSTRRNTILLLSTLRRPAEPSYAPSRFVVAAPFKHIPPYLFSLDANPSYAPHHGQLR</sequence>
<organism evidence="1 2">
    <name type="scientific">Mycena albidolilacea</name>
    <dbReference type="NCBI Taxonomy" id="1033008"/>
    <lineage>
        <taxon>Eukaryota</taxon>
        <taxon>Fungi</taxon>
        <taxon>Dikarya</taxon>
        <taxon>Basidiomycota</taxon>
        <taxon>Agaricomycotina</taxon>
        <taxon>Agaricomycetes</taxon>
        <taxon>Agaricomycetidae</taxon>
        <taxon>Agaricales</taxon>
        <taxon>Marasmiineae</taxon>
        <taxon>Mycenaceae</taxon>
        <taxon>Mycena</taxon>
    </lineage>
</organism>
<proteinExistence type="predicted"/>
<reference evidence="1" key="1">
    <citation type="submission" date="2023-03" db="EMBL/GenBank/DDBJ databases">
        <title>Massive genome expansion in bonnet fungi (Mycena s.s.) driven by repeated elements and novel gene families across ecological guilds.</title>
        <authorList>
            <consortium name="Lawrence Berkeley National Laboratory"/>
            <person name="Harder C.B."/>
            <person name="Miyauchi S."/>
            <person name="Viragh M."/>
            <person name="Kuo A."/>
            <person name="Thoen E."/>
            <person name="Andreopoulos B."/>
            <person name="Lu D."/>
            <person name="Skrede I."/>
            <person name="Drula E."/>
            <person name="Henrissat B."/>
            <person name="Morin E."/>
            <person name="Kohler A."/>
            <person name="Barry K."/>
            <person name="LaButti K."/>
            <person name="Morin E."/>
            <person name="Salamov A."/>
            <person name="Lipzen A."/>
            <person name="Mereny Z."/>
            <person name="Hegedus B."/>
            <person name="Baldrian P."/>
            <person name="Stursova M."/>
            <person name="Weitz H."/>
            <person name="Taylor A."/>
            <person name="Grigoriev I.V."/>
            <person name="Nagy L.G."/>
            <person name="Martin F."/>
            <person name="Kauserud H."/>
        </authorList>
    </citation>
    <scope>NUCLEOTIDE SEQUENCE</scope>
    <source>
        <strain evidence="1">CBHHK002</strain>
    </source>
</reference>
<evidence type="ECO:0000313" key="1">
    <source>
        <dbReference type="EMBL" id="KAJ7364366.1"/>
    </source>
</evidence>
<name>A0AAD7AP78_9AGAR</name>
<feature type="non-terminal residue" evidence="1">
    <location>
        <position position="351"/>
    </location>
</feature>
<dbReference type="EMBL" id="JARIHO010000003">
    <property type="protein sequence ID" value="KAJ7364366.1"/>
    <property type="molecule type" value="Genomic_DNA"/>
</dbReference>
<protein>
    <submittedName>
        <fullName evidence="1">Uncharacterized protein</fullName>
    </submittedName>
</protein>
<accession>A0AAD7AP78</accession>
<gene>
    <name evidence="1" type="ORF">DFH08DRAFT_1073121</name>
</gene>
<dbReference type="AlphaFoldDB" id="A0AAD7AP78"/>
<evidence type="ECO:0000313" key="2">
    <source>
        <dbReference type="Proteomes" id="UP001218218"/>
    </source>
</evidence>
<keyword evidence="2" id="KW-1185">Reference proteome</keyword>
<dbReference type="Proteomes" id="UP001218218">
    <property type="component" value="Unassembled WGS sequence"/>
</dbReference>